<evidence type="ECO:0000259" key="7">
    <source>
        <dbReference type="Pfam" id="PF09822"/>
    </source>
</evidence>
<feature type="transmembrane region" description="Helical" evidence="6">
    <location>
        <begin position="139"/>
        <end position="158"/>
    </location>
</feature>
<dbReference type="InterPro" id="IPR019863">
    <property type="entry name" value="Motility-assoc_ABC-rel_GldG"/>
</dbReference>
<dbReference type="PANTHER" id="PTHR30294:SF29">
    <property type="entry name" value="MULTIDRUG ABC TRANSPORTER PERMEASE YBHS-RELATED"/>
    <property type="match status" value="1"/>
</dbReference>
<feature type="transmembrane region" description="Helical" evidence="6">
    <location>
        <begin position="56"/>
        <end position="74"/>
    </location>
</feature>
<dbReference type="AlphaFoldDB" id="A0A5K7SEY1"/>
<dbReference type="InterPro" id="IPR019860">
    <property type="entry name" value="Motility-assoc_ABC_perm_GldF"/>
</dbReference>
<keyword evidence="2" id="KW-1003">Cell membrane</keyword>
<keyword evidence="4 6" id="KW-1133">Transmembrane helix</keyword>
<feature type="transmembrane region" description="Helical" evidence="6">
    <location>
        <begin position="95"/>
        <end position="119"/>
    </location>
</feature>
<feature type="transmembrane region" description="Helical" evidence="6">
    <location>
        <begin position="12"/>
        <end position="36"/>
    </location>
</feature>
<reference evidence="9" key="1">
    <citation type="journal article" date="2020" name="Int. J. Syst. Evol. Microbiol.">
        <title>Aquipluma nitroreducens gen. nov. sp. nov., a novel facultatively anaerobic bacterium isolated from a freshwater lake.</title>
        <authorList>
            <person name="Watanabe M."/>
            <person name="Kojima H."/>
            <person name="Fukui M."/>
        </authorList>
    </citation>
    <scope>NUCLEOTIDE SEQUENCE</scope>
    <source>
        <strain evidence="9">MeG22</strain>
    </source>
</reference>
<evidence type="ECO:0000259" key="8">
    <source>
        <dbReference type="Pfam" id="PF23357"/>
    </source>
</evidence>
<feature type="domain" description="ABC-type uncharacterised transport system" evidence="7">
    <location>
        <begin position="433"/>
        <end position="736"/>
    </location>
</feature>
<dbReference type="EMBL" id="AP018694">
    <property type="protein sequence ID" value="BBE20026.1"/>
    <property type="molecule type" value="Genomic_DNA"/>
</dbReference>
<dbReference type="InterPro" id="IPR051449">
    <property type="entry name" value="ABC-2_transporter_component"/>
</dbReference>
<dbReference type="Pfam" id="PF23357">
    <property type="entry name" value="DUF7088"/>
    <property type="match status" value="1"/>
</dbReference>
<feature type="transmembrane region" description="Helical" evidence="6">
    <location>
        <begin position="165"/>
        <end position="182"/>
    </location>
</feature>
<feature type="transmembrane region" description="Helical" evidence="6">
    <location>
        <begin position="251"/>
        <end position="271"/>
    </location>
</feature>
<proteinExistence type="predicted"/>
<feature type="transmembrane region" description="Helical" evidence="6">
    <location>
        <begin position="220"/>
        <end position="239"/>
    </location>
</feature>
<dbReference type="Pfam" id="PF12679">
    <property type="entry name" value="ABC2_membrane_2"/>
    <property type="match status" value="1"/>
</dbReference>
<evidence type="ECO:0000313" key="9">
    <source>
        <dbReference type="EMBL" id="BBE20026.1"/>
    </source>
</evidence>
<feature type="transmembrane region" description="Helical" evidence="6">
    <location>
        <begin position="771"/>
        <end position="793"/>
    </location>
</feature>
<evidence type="ECO:0000313" key="10">
    <source>
        <dbReference type="Proteomes" id="UP001193389"/>
    </source>
</evidence>
<sequence>MFSLLKKEITSFFGSLTGYVVVFVFLLATSLFLWVFPGNYNVLDGGYASLDGLFSLAPWVYLFLVPAVTMRLFAEEKRLGTMEVLLTRPLSVMQIVLAKFLAGLLLVAISLLPTLIYFYSVYALGNPVGCIDTGSTWGAYFGLFFLAAIYVAIGLLASALTDNQIFAFILALFLSFVAYLGFDFVGAMQLPSALQQWITGFGINEHYASISRGVVDSRDLVYFISVVFIFLFLTSRIIHFHTVNFRREIKSGILVLIGVLFLSILSGQLFFRLDLTAEKRYSITDVSKKLVKNLEKPVNITLYLDGELPAGFRKLKKSIQEKIADYNAYSSKLINLTVVDPYEISDAKRRDQLFEELAGKGLQPTDIRQNTDQGTITRRIFPGALIEYGNKMISVNLLKNNQNAHAEVNLNNSIESLEYEFSAAFAELMSPEKQSVAFLTGQGELNDHEVHDIATSLTEKYNVFNVTSTELATNGSRIKALIVANPSQKFTEGEKFQIDQYAMNGGRILWLIDPVSVSLDSLSNGNMTLAFPRSLNLDDQLFRYGVRLNANLVQDAECLLIPIITGTSSKFTPAPWYYSPLLIPSENQVISKSLNRVKGEFVSSIDTVGKGNQVRKTVILATSAYSLVTEAPVEVSLASANNPIDRNLFRQPSQAVGVLLEGTFTSVFKNRMVDSFGVKSSAVKTESMPTKMIVFSDGNLIANQYRIQGGIPEYMPLGYDRFSKQTFGNKALLLNAVNYLCDDEGLMELRSRVFKIRLLDKVRLKEEKLTWQLLNVLVPILLISAFGAVYVYVRRRKYKC</sequence>
<dbReference type="NCBIfam" id="TIGR03521">
    <property type="entry name" value="GldG"/>
    <property type="match status" value="1"/>
</dbReference>
<name>A0A5K7SEY1_9BACT</name>
<accession>A0A5K7SEY1</accession>
<dbReference type="RefSeq" id="WP_318348224.1">
    <property type="nucleotide sequence ID" value="NZ_AP018694.1"/>
</dbReference>
<dbReference type="GO" id="GO:0140359">
    <property type="term" value="F:ABC-type transporter activity"/>
    <property type="evidence" value="ECO:0007669"/>
    <property type="project" value="InterPro"/>
</dbReference>
<evidence type="ECO:0000256" key="1">
    <source>
        <dbReference type="ARBA" id="ARBA00004651"/>
    </source>
</evidence>
<dbReference type="NCBIfam" id="TIGR03518">
    <property type="entry name" value="ABC_perm_GldF"/>
    <property type="match status" value="1"/>
</dbReference>
<dbReference type="GO" id="GO:0005886">
    <property type="term" value="C:plasma membrane"/>
    <property type="evidence" value="ECO:0007669"/>
    <property type="project" value="UniProtKB-SubCell"/>
</dbReference>
<organism evidence="9 10">
    <name type="scientific">Aquipluma nitroreducens</name>
    <dbReference type="NCBI Taxonomy" id="2010828"/>
    <lineage>
        <taxon>Bacteria</taxon>
        <taxon>Pseudomonadati</taxon>
        <taxon>Bacteroidota</taxon>
        <taxon>Bacteroidia</taxon>
        <taxon>Marinilabiliales</taxon>
        <taxon>Prolixibacteraceae</taxon>
        <taxon>Aquipluma</taxon>
    </lineage>
</organism>
<protein>
    <submittedName>
        <fullName evidence="9">Gliding motility protein GldF</fullName>
    </submittedName>
</protein>
<dbReference type="Proteomes" id="UP001193389">
    <property type="component" value="Chromosome"/>
</dbReference>
<dbReference type="PANTHER" id="PTHR30294">
    <property type="entry name" value="MEMBRANE COMPONENT OF ABC TRANSPORTER YHHJ-RELATED"/>
    <property type="match status" value="1"/>
</dbReference>
<dbReference type="InterPro" id="IPR019196">
    <property type="entry name" value="ABC_transp_unknown"/>
</dbReference>
<evidence type="ECO:0000256" key="5">
    <source>
        <dbReference type="ARBA" id="ARBA00023136"/>
    </source>
</evidence>
<evidence type="ECO:0000256" key="3">
    <source>
        <dbReference type="ARBA" id="ARBA00022692"/>
    </source>
</evidence>
<evidence type="ECO:0000256" key="6">
    <source>
        <dbReference type="SAM" id="Phobius"/>
    </source>
</evidence>
<keyword evidence="3 6" id="KW-0812">Transmembrane</keyword>
<keyword evidence="10" id="KW-1185">Reference proteome</keyword>
<dbReference type="Pfam" id="PF09822">
    <property type="entry name" value="ABC_transp_aux"/>
    <property type="match status" value="1"/>
</dbReference>
<comment type="subcellular location">
    <subcellularLocation>
        <location evidence="1">Cell membrane</location>
        <topology evidence="1">Multi-pass membrane protein</topology>
    </subcellularLocation>
</comment>
<gene>
    <name evidence="9" type="ORF">AQPE_4217</name>
</gene>
<evidence type="ECO:0000256" key="2">
    <source>
        <dbReference type="ARBA" id="ARBA00022475"/>
    </source>
</evidence>
<dbReference type="KEGG" id="anf:AQPE_4217"/>
<dbReference type="InterPro" id="IPR055396">
    <property type="entry name" value="DUF7088"/>
</dbReference>
<feature type="domain" description="DUF7088" evidence="8">
    <location>
        <begin position="278"/>
        <end position="386"/>
    </location>
</feature>
<keyword evidence="5 6" id="KW-0472">Membrane</keyword>
<evidence type="ECO:0000256" key="4">
    <source>
        <dbReference type="ARBA" id="ARBA00022989"/>
    </source>
</evidence>